<dbReference type="EMBL" id="VSSQ01001647">
    <property type="protein sequence ID" value="MPM10075.1"/>
    <property type="molecule type" value="Genomic_DNA"/>
</dbReference>
<accession>A0A644X1N4</accession>
<proteinExistence type="predicted"/>
<gene>
    <name evidence="1" type="ORF">SDC9_56399</name>
</gene>
<reference evidence="1" key="1">
    <citation type="submission" date="2019-08" db="EMBL/GenBank/DDBJ databases">
        <authorList>
            <person name="Kucharzyk K."/>
            <person name="Murdoch R.W."/>
            <person name="Higgins S."/>
            <person name="Loffler F."/>
        </authorList>
    </citation>
    <scope>NUCLEOTIDE SEQUENCE</scope>
</reference>
<dbReference type="AlphaFoldDB" id="A0A644X1N4"/>
<comment type="caution">
    <text evidence="1">The sequence shown here is derived from an EMBL/GenBank/DDBJ whole genome shotgun (WGS) entry which is preliminary data.</text>
</comment>
<protein>
    <submittedName>
        <fullName evidence="1">Uncharacterized protein</fullName>
    </submittedName>
</protein>
<evidence type="ECO:0000313" key="1">
    <source>
        <dbReference type="EMBL" id="MPM10075.1"/>
    </source>
</evidence>
<organism evidence="1">
    <name type="scientific">bioreactor metagenome</name>
    <dbReference type="NCBI Taxonomy" id="1076179"/>
    <lineage>
        <taxon>unclassified sequences</taxon>
        <taxon>metagenomes</taxon>
        <taxon>ecological metagenomes</taxon>
    </lineage>
</organism>
<name>A0A644X1N4_9ZZZZ</name>
<sequence length="124" mass="13656">MEKREGRQRLIVVFGVQERALLVIPCDLSGGDRVVVAVGQIASGIEEVQLHRLGGTIAQIDRQRICAGIRKVRSVVDPDAGFVGFVKLDLIGNGDRRVVIVVAKNDRERNAAIGDGFHQRLERF</sequence>